<dbReference type="AlphaFoldDB" id="A0A1H0RVI7"/>
<reference evidence="12 13" key="1">
    <citation type="submission" date="2016-10" db="EMBL/GenBank/DDBJ databases">
        <authorList>
            <person name="de Groot N.N."/>
        </authorList>
    </citation>
    <scope>NUCLEOTIDE SEQUENCE [LARGE SCALE GENOMIC DNA]</scope>
    <source>
        <strain evidence="12 13">DSM 12272</strain>
    </source>
</reference>
<keyword evidence="7 9" id="KW-0139">CF(1)</keyword>
<dbReference type="InterPro" id="IPR020546">
    <property type="entry name" value="ATP_synth_F1_dsu/esu_N"/>
</dbReference>
<comment type="subunit">
    <text evidence="9">F-type ATPases have 2 components, CF(1) - the catalytic core - and CF(0) - the membrane proton channel. CF(1) has five subunits: alpha(3), beta(3), gamma(1), delta(1), epsilon(1). CF(0) has three main subunits: a, b and c.</text>
</comment>
<keyword evidence="4 9" id="KW-1003">Cell membrane</keyword>
<dbReference type="Pfam" id="PF02823">
    <property type="entry name" value="ATP-synt_DE_N"/>
    <property type="match status" value="1"/>
</dbReference>
<sequence>MDKTLKVNIITPGAPTITEEIQALHTRSQDGEVEFRANHTPIILSTVPTVTKIIKLDGSNAIYFTSSGIIMIKDNLINFCCDSAETPDKIDFNRAMQAKERAEARLKEDKSEDIDEDRLKLALARSMSRIEAVNIYKS</sequence>
<dbReference type="EMBL" id="FNJM01000004">
    <property type="protein sequence ID" value="SDP33400.1"/>
    <property type="molecule type" value="Genomic_DNA"/>
</dbReference>
<dbReference type="SUPFAM" id="SSF46604">
    <property type="entry name" value="Epsilon subunit of F1F0-ATP synthase C-terminal domain"/>
    <property type="match status" value="1"/>
</dbReference>
<keyword evidence="13" id="KW-1185">Reference proteome</keyword>
<evidence type="ECO:0000259" key="10">
    <source>
        <dbReference type="Pfam" id="PF00401"/>
    </source>
</evidence>
<dbReference type="Gene3D" id="2.60.15.10">
    <property type="entry name" value="F0F1 ATP synthase delta/epsilon subunit, N-terminal"/>
    <property type="match status" value="1"/>
</dbReference>
<keyword evidence="5 9" id="KW-0406">Ion transport</keyword>
<dbReference type="RefSeq" id="WP_089968344.1">
    <property type="nucleotide sequence ID" value="NZ_FNJM01000004.1"/>
</dbReference>
<dbReference type="InterPro" id="IPR036794">
    <property type="entry name" value="ATP_F1_dsu/esu_C_sf"/>
</dbReference>
<dbReference type="PANTHER" id="PTHR13822">
    <property type="entry name" value="ATP SYNTHASE DELTA/EPSILON CHAIN"/>
    <property type="match status" value="1"/>
</dbReference>
<evidence type="ECO:0000256" key="8">
    <source>
        <dbReference type="ARBA" id="ARBA00023310"/>
    </source>
</evidence>
<feature type="domain" description="ATP synthase epsilon subunit C-terminal" evidence="10">
    <location>
        <begin position="88"/>
        <end position="133"/>
    </location>
</feature>
<keyword evidence="3 9" id="KW-0813">Transport</keyword>
<evidence type="ECO:0000256" key="3">
    <source>
        <dbReference type="ARBA" id="ARBA00022448"/>
    </source>
</evidence>
<evidence type="ECO:0000313" key="13">
    <source>
        <dbReference type="Proteomes" id="UP000198597"/>
    </source>
</evidence>
<dbReference type="InterPro" id="IPR001469">
    <property type="entry name" value="ATP_synth_F1_dsu/esu"/>
</dbReference>
<dbReference type="OrthoDB" id="9804110at2"/>
<dbReference type="GO" id="GO:0045259">
    <property type="term" value="C:proton-transporting ATP synthase complex"/>
    <property type="evidence" value="ECO:0007669"/>
    <property type="project" value="UniProtKB-KW"/>
</dbReference>
<evidence type="ECO:0000256" key="4">
    <source>
        <dbReference type="ARBA" id="ARBA00022475"/>
    </source>
</evidence>
<organism evidence="12 13">
    <name type="scientific">Clostridium gasigenes</name>
    <dbReference type="NCBI Taxonomy" id="94869"/>
    <lineage>
        <taxon>Bacteria</taxon>
        <taxon>Bacillati</taxon>
        <taxon>Bacillota</taxon>
        <taxon>Clostridia</taxon>
        <taxon>Eubacteriales</taxon>
        <taxon>Clostridiaceae</taxon>
        <taxon>Clostridium</taxon>
    </lineage>
</organism>
<comment type="similarity">
    <text evidence="2 9">Belongs to the ATPase epsilon chain family.</text>
</comment>
<evidence type="ECO:0000256" key="5">
    <source>
        <dbReference type="ARBA" id="ARBA00023065"/>
    </source>
</evidence>
<feature type="domain" description="ATP synthase F1 complex delta/epsilon subunit N-terminal" evidence="11">
    <location>
        <begin position="5"/>
        <end position="84"/>
    </location>
</feature>
<dbReference type="GO" id="GO:0005524">
    <property type="term" value="F:ATP binding"/>
    <property type="evidence" value="ECO:0007669"/>
    <property type="project" value="UniProtKB-UniRule"/>
</dbReference>
<dbReference type="STRING" id="94869.SAMN04488529_10421"/>
<evidence type="ECO:0000256" key="2">
    <source>
        <dbReference type="ARBA" id="ARBA00005712"/>
    </source>
</evidence>
<evidence type="ECO:0000313" key="12">
    <source>
        <dbReference type="EMBL" id="SDP33400.1"/>
    </source>
</evidence>
<keyword evidence="8 9" id="KW-0066">ATP synthesis</keyword>
<evidence type="ECO:0000256" key="1">
    <source>
        <dbReference type="ARBA" id="ARBA00004202"/>
    </source>
</evidence>
<dbReference type="GO" id="GO:0005886">
    <property type="term" value="C:plasma membrane"/>
    <property type="evidence" value="ECO:0007669"/>
    <property type="project" value="UniProtKB-SubCell"/>
</dbReference>
<accession>A0A1H0RVI7</accession>
<dbReference type="Pfam" id="PF00401">
    <property type="entry name" value="ATP-synt_DE"/>
    <property type="match status" value="1"/>
</dbReference>
<dbReference type="CDD" id="cd12152">
    <property type="entry name" value="F1-ATPase_delta"/>
    <property type="match status" value="1"/>
</dbReference>
<dbReference type="HAMAP" id="MF_00530">
    <property type="entry name" value="ATP_synth_epsil_bac"/>
    <property type="match status" value="1"/>
</dbReference>
<evidence type="ECO:0000259" key="11">
    <source>
        <dbReference type="Pfam" id="PF02823"/>
    </source>
</evidence>
<keyword evidence="6 9" id="KW-0472">Membrane</keyword>
<evidence type="ECO:0000256" key="7">
    <source>
        <dbReference type="ARBA" id="ARBA00023196"/>
    </source>
</evidence>
<keyword evidence="9" id="KW-0375">Hydrogen ion transport</keyword>
<dbReference type="SUPFAM" id="SSF51344">
    <property type="entry name" value="Epsilon subunit of F1F0-ATP synthase N-terminal domain"/>
    <property type="match status" value="1"/>
</dbReference>
<comment type="subcellular location">
    <subcellularLocation>
        <location evidence="1 9">Cell membrane</location>
        <topology evidence="1 9">Peripheral membrane protein</topology>
    </subcellularLocation>
</comment>
<protein>
    <recommendedName>
        <fullName evidence="9">ATP synthase epsilon chain</fullName>
    </recommendedName>
    <alternativeName>
        <fullName evidence="9">ATP synthase F1 sector epsilon subunit</fullName>
    </alternativeName>
    <alternativeName>
        <fullName evidence="9">F-ATPase epsilon subunit</fullName>
    </alternativeName>
</protein>
<name>A0A1H0RVI7_9CLOT</name>
<dbReference type="GO" id="GO:0046933">
    <property type="term" value="F:proton-transporting ATP synthase activity, rotational mechanism"/>
    <property type="evidence" value="ECO:0007669"/>
    <property type="project" value="UniProtKB-UniRule"/>
</dbReference>
<evidence type="ECO:0000256" key="6">
    <source>
        <dbReference type="ARBA" id="ARBA00023136"/>
    </source>
</evidence>
<dbReference type="Gene3D" id="1.20.5.440">
    <property type="entry name" value="ATP synthase delta/epsilon subunit, C-terminal domain"/>
    <property type="match status" value="1"/>
</dbReference>
<proteinExistence type="inferred from homology"/>
<dbReference type="Proteomes" id="UP000198597">
    <property type="component" value="Unassembled WGS sequence"/>
</dbReference>
<dbReference type="PANTHER" id="PTHR13822:SF10">
    <property type="entry name" value="ATP SYNTHASE EPSILON CHAIN, CHLOROPLASTIC"/>
    <property type="match status" value="1"/>
</dbReference>
<gene>
    <name evidence="9" type="primary">atpC</name>
    <name evidence="12" type="ORF">SAMN04488529_10421</name>
</gene>
<dbReference type="InterPro" id="IPR036771">
    <property type="entry name" value="ATPsynth_dsu/esu_N"/>
</dbReference>
<comment type="function">
    <text evidence="9">Produces ATP from ADP in the presence of a proton gradient across the membrane.</text>
</comment>
<dbReference type="InterPro" id="IPR020547">
    <property type="entry name" value="ATP_synth_F1_esu_C"/>
</dbReference>
<evidence type="ECO:0000256" key="9">
    <source>
        <dbReference type="HAMAP-Rule" id="MF_00530"/>
    </source>
</evidence>